<protein>
    <submittedName>
        <fullName evidence="1">Uncharacterized protein</fullName>
    </submittedName>
</protein>
<evidence type="ECO:0000313" key="2">
    <source>
        <dbReference type="Proteomes" id="UP000824120"/>
    </source>
</evidence>
<dbReference type="EMBL" id="JACXVP010000006">
    <property type="protein sequence ID" value="KAG5600420.1"/>
    <property type="molecule type" value="Genomic_DNA"/>
</dbReference>
<dbReference type="PANTHER" id="PTHR33116">
    <property type="entry name" value="REVERSE TRANSCRIPTASE ZINC-BINDING DOMAIN-CONTAINING PROTEIN-RELATED-RELATED"/>
    <property type="match status" value="1"/>
</dbReference>
<dbReference type="OrthoDB" id="1750433at2759"/>
<dbReference type="Proteomes" id="UP000824120">
    <property type="component" value="Chromosome 6"/>
</dbReference>
<dbReference type="PANTHER" id="PTHR33116:SF78">
    <property type="entry name" value="OS12G0587133 PROTEIN"/>
    <property type="match status" value="1"/>
</dbReference>
<sequence>MKPYPTIFTSKKPATWKIVKKERKMAKVVEEIRKKRNRNLSEAINHFKDKVASWSNITFGDFPHKKERILARLGGIQKSHSYPYSVFLPELEKDLLNDYNYILRIEEDHWKMRSRINWLTDRDANTKFFQLSVINRRRWNKISFFKDEQGNWFDDHNQILSHTSSYFQQIYQSDHLSSNWKDICYSPKSSHNLDLITLDRPLHNLEDSQFFRKTRSPGISNKSWTICEAGRLTLIKSTLDAIPVHIMQYFILPKRICKDIDKIQRECLWGSTTQKKKLHYINWDLVTKPKRNRGLGISKSLDINLASIASLSWRLFPNYKSLWACTLINKYAWSPGSGKIIDFWKHSWIPDTPTIRTLVQGPLNYKENVVKLSNIWNNGIWNWDNLSLAIPNEIN</sequence>
<proteinExistence type="predicted"/>
<name>A0A9J5YMR0_SOLCO</name>
<keyword evidence="2" id="KW-1185">Reference proteome</keyword>
<gene>
    <name evidence="1" type="ORF">H5410_031790</name>
</gene>
<accession>A0A9J5YMR0</accession>
<comment type="caution">
    <text evidence="1">The sequence shown here is derived from an EMBL/GenBank/DDBJ whole genome shotgun (WGS) entry which is preliminary data.</text>
</comment>
<dbReference type="AlphaFoldDB" id="A0A9J5YMR0"/>
<reference evidence="1 2" key="1">
    <citation type="submission" date="2020-09" db="EMBL/GenBank/DDBJ databases">
        <title>De no assembly of potato wild relative species, Solanum commersonii.</title>
        <authorList>
            <person name="Cho K."/>
        </authorList>
    </citation>
    <scope>NUCLEOTIDE SEQUENCE [LARGE SCALE GENOMIC DNA]</scope>
    <source>
        <strain evidence="1">LZ3.2</strain>
        <tissue evidence="1">Leaf</tissue>
    </source>
</reference>
<evidence type="ECO:0000313" key="1">
    <source>
        <dbReference type="EMBL" id="KAG5600420.1"/>
    </source>
</evidence>
<organism evidence="1 2">
    <name type="scientific">Solanum commersonii</name>
    <name type="common">Commerson's wild potato</name>
    <name type="synonym">Commerson's nightshade</name>
    <dbReference type="NCBI Taxonomy" id="4109"/>
    <lineage>
        <taxon>Eukaryota</taxon>
        <taxon>Viridiplantae</taxon>
        <taxon>Streptophyta</taxon>
        <taxon>Embryophyta</taxon>
        <taxon>Tracheophyta</taxon>
        <taxon>Spermatophyta</taxon>
        <taxon>Magnoliopsida</taxon>
        <taxon>eudicotyledons</taxon>
        <taxon>Gunneridae</taxon>
        <taxon>Pentapetalae</taxon>
        <taxon>asterids</taxon>
        <taxon>lamiids</taxon>
        <taxon>Solanales</taxon>
        <taxon>Solanaceae</taxon>
        <taxon>Solanoideae</taxon>
        <taxon>Solaneae</taxon>
        <taxon>Solanum</taxon>
    </lineage>
</organism>